<evidence type="ECO:0000256" key="1">
    <source>
        <dbReference type="SAM" id="MobiDB-lite"/>
    </source>
</evidence>
<proteinExistence type="predicted"/>
<protein>
    <recommendedName>
        <fullName evidence="3">C-type lectin domain-containing protein</fullName>
    </recommendedName>
</protein>
<dbReference type="AlphaFoldDB" id="A0A9Q1IIH5"/>
<dbReference type="Proteomes" id="UP001152622">
    <property type="component" value="Chromosome 15"/>
</dbReference>
<feature type="domain" description="C-type lectin" evidence="3">
    <location>
        <begin position="363"/>
        <end position="481"/>
    </location>
</feature>
<dbReference type="InterPro" id="IPR016187">
    <property type="entry name" value="CTDL_fold"/>
</dbReference>
<evidence type="ECO:0000313" key="4">
    <source>
        <dbReference type="EMBL" id="KAJ8340816.1"/>
    </source>
</evidence>
<dbReference type="PANTHER" id="PTHR22803">
    <property type="entry name" value="MANNOSE, PHOSPHOLIPASE, LECTIN RECEPTOR RELATED"/>
    <property type="match status" value="1"/>
</dbReference>
<evidence type="ECO:0000259" key="3">
    <source>
        <dbReference type="PROSITE" id="PS50041"/>
    </source>
</evidence>
<dbReference type="Pfam" id="PF00059">
    <property type="entry name" value="Lectin_C"/>
    <property type="match status" value="1"/>
</dbReference>
<accession>A0A9Q1IIH5</accession>
<dbReference type="InterPro" id="IPR016186">
    <property type="entry name" value="C-type_lectin-like/link_sf"/>
</dbReference>
<feature type="signal peptide" evidence="2">
    <location>
        <begin position="1"/>
        <end position="16"/>
    </location>
</feature>
<feature type="compositionally biased region" description="Acidic residues" evidence="1">
    <location>
        <begin position="190"/>
        <end position="200"/>
    </location>
</feature>
<dbReference type="OrthoDB" id="441660at2759"/>
<dbReference type="InterPro" id="IPR001304">
    <property type="entry name" value="C-type_lectin-like"/>
</dbReference>
<sequence length="484" mass="54078">MKFIFLLLLTLAVVFGVPIQETTEKKSNLTQGEGLPEQGPVVQEQPVAEQGPVVQEQPIAEQGPVVQEQPVAEQGPVVQEQPVAEQGPVVQEQPVAEQGPVVQEQPTAEQGFVMQEQSTAEQGSVVQEQPVAEQGPVVQEQPVAEQGSVVQEQPVAEQGPVVQEQPVAEQGPVVQEQPVAEQGPVVQEQPVDEPLPEDDVMDEEEWEALVRAMLEEGHEMKEEPKMEAGLEEPQMEEGLWEGPMVGEEKQLSPVTGGIESLKRLAEMEELPERSTVLRNDMEPLGEEWPMVGKEKQLSPVTGGIESLKRLAEMEELPERSTVLRNDMEPLGEEWPMVGVEPFGITTNRSRSHTEWQNCGGVVINGICYQFFRGPKKAMDSEFFCQDNFRNGHLASVTSRYIHQQMMRLMVEGGGYTRTWIGGLRYLQTERFIWLDGSHWNYVDWLPGEPNNTAGVEDCVELLSNGYFNDMPCWDLRAFICSYRV</sequence>
<evidence type="ECO:0000256" key="2">
    <source>
        <dbReference type="SAM" id="SignalP"/>
    </source>
</evidence>
<dbReference type="InterPro" id="IPR050111">
    <property type="entry name" value="C-type_lectin/snaclec_domain"/>
</dbReference>
<dbReference type="PROSITE" id="PS50041">
    <property type="entry name" value="C_TYPE_LECTIN_2"/>
    <property type="match status" value="1"/>
</dbReference>
<keyword evidence="5" id="KW-1185">Reference proteome</keyword>
<organism evidence="4 5">
    <name type="scientific">Synaphobranchus kaupii</name>
    <name type="common">Kaup's arrowtooth eel</name>
    <dbReference type="NCBI Taxonomy" id="118154"/>
    <lineage>
        <taxon>Eukaryota</taxon>
        <taxon>Metazoa</taxon>
        <taxon>Chordata</taxon>
        <taxon>Craniata</taxon>
        <taxon>Vertebrata</taxon>
        <taxon>Euteleostomi</taxon>
        <taxon>Actinopterygii</taxon>
        <taxon>Neopterygii</taxon>
        <taxon>Teleostei</taxon>
        <taxon>Anguilliformes</taxon>
        <taxon>Synaphobranchidae</taxon>
        <taxon>Synaphobranchus</taxon>
    </lineage>
</organism>
<comment type="caution">
    <text evidence="4">The sequence shown here is derived from an EMBL/GenBank/DDBJ whole genome shotgun (WGS) entry which is preliminary data.</text>
</comment>
<evidence type="ECO:0000313" key="5">
    <source>
        <dbReference type="Proteomes" id="UP001152622"/>
    </source>
</evidence>
<feature type="chain" id="PRO_5040476858" description="C-type lectin domain-containing protein" evidence="2">
    <location>
        <begin position="17"/>
        <end position="484"/>
    </location>
</feature>
<reference evidence="4" key="1">
    <citation type="journal article" date="2023" name="Science">
        <title>Genome structures resolve the early diversification of teleost fishes.</title>
        <authorList>
            <person name="Parey E."/>
            <person name="Louis A."/>
            <person name="Montfort J."/>
            <person name="Bouchez O."/>
            <person name="Roques C."/>
            <person name="Iampietro C."/>
            <person name="Lluch J."/>
            <person name="Castinel A."/>
            <person name="Donnadieu C."/>
            <person name="Desvignes T."/>
            <person name="Floi Bucao C."/>
            <person name="Jouanno E."/>
            <person name="Wen M."/>
            <person name="Mejri S."/>
            <person name="Dirks R."/>
            <person name="Jansen H."/>
            <person name="Henkel C."/>
            <person name="Chen W.J."/>
            <person name="Zahm M."/>
            <person name="Cabau C."/>
            <person name="Klopp C."/>
            <person name="Thompson A.W."/>
            <person name="Robinson-Rechavi M."/>
            <person name="Braasch I."/>
            <person name="Lecointre G."/>
            <person name="Bobe J."/>
            <person name="Postlethwait J.H."/>
            <person name="Berthelot C."/>
            <person name="Roest Crollius H."/>
            <person name="Guiguen Y."/>
        </authorList>
    </citation>
    <scope>NUCLEOTIDE SEQUENCE</scope>
    <source>
        <strain evidence="4">WJC10195</strain>
    </source>
</reference>
<dbReference type="SUPFAM" id="SSF56436">
    <property type="entry name" value="C-type lectin-like"/>
    <property type="match status" value="1"/>
</dbReference>
<feature type="region of interest" description="Disordered" evidence="1">
    <location>
        <begin position="176"/>
        <end position="200"/>
    </location>
</feature>
<keyword evidence="2" id="KW-0732">Signal</keyword>
<dbReference type="Gene3D" id="3.10.100.10">
    <property type="entry name" value="Mannose-Binding Protein A, subunit A"/>
    <property type="match status" value="1"/>
</dbReference>
<name>A0A9Q1IIH5_SYNKA</name>
<dbReference type="EMBL" id="JAINUF010000015">
    <property type="protein sequence ID" value="KAJ8340816.1"/>
    <property type="molecule type" value="Genomic_DNA"/>
</dbReference>
<gene>
    <name evidence="4" type="ORF">SKAU_G00331070</name>
</gene>
<dbReference type="SMART" id="SM00034">
    <property type="entry name" value="CLECT"/>
    <property type="match status" value="1"/>
</dbReference>